<dbReference type="Proteomes" id="UP001151699">
    <property type="component" value="Chromosome X"/>
</dbReference>
<dbReference type="EMBL" id="WJQU01000003">
    <property type="protein sequence ID" value="KAJ6640173.1"/>
    <property type="molecule type" value="Genomic_DNA"/>
</dbReference>
<name>A0A9Q0S1R3_9DIPT</name>
<keyword evidence="1" id="KW-0472">Membrane</keyword>
<keyword evidence="3" id="KW-1185">Reference proteome</keyword>
<keyword evidence="1" id="KW-0812">Transmembrane</keyword>
<evidence type="ECO:0000313" key="3">
    <source>
        <dbReference type="Proteomes" id="UP001151699"/>
    </source>
</evidence>
<sequence length="96" mass="11080">METCEICPKPIAHLAPIVDKILSQFACNQLRHVDSNGIIVSYLCILWSKVLNIFINVTKNYGRYVRLDSEHFTLDMPTVYSYLNRVATLTIFTQEK</sequence>
<organism evidence="2 3">
    <name type="scientific">Pseudolycoriella hygida</name>
    <dbReference type="NCBI Taxonomy" id="35572"/>
    <lineage>
        <taxon>Eukaryota</taxon>
        <taxon>Metazoa</taxon>
        <taxon>Ecdysozoa</taxon>
        <taxon>Arthropoda</taxon>
        <taxon>Hexapoda</taxon>
        <taxon>Insecta</taxon>
        <taxon>Pterygota</taxon>
        <taxon>Neoptera</taxon>
        <taxon>Endopterygota</taxon>
        <taxon>Diptera</taxon>
        <taxon>Nematocera</taxon>
        <taxon>Sciaroidea</taxon>
        <taxon>Sciaridae</taxon>
        <taxon>Pseudolycoriella</taxon>
    </lineage>
</organism>
<evidence type="ECO:0000313" key="2">
    <source>
        <dbReference type="EMBL" id="KAJ6640173.1"/>
    </source>
</evidence>
<gene>
    <name evidence="2" type="ORF">Bhyg_12922</name>
</gene>
<evidence type="ECO:0000256" key="1">
    <source>
        <dbReference type="SAM" id="Phobius"/>
    </source>
</evidence>
<reference evidence="2" key="1">
    <citation type="submission" date="2022-07" db="EMBL/GenBank/DDBJ databases">
        <authorList>
            <person name="Trinca V."/>
            <person name="Uliana J.V.C."/>
            <person name="Torres T.T."/>
            <person name="Ward R.J."/>
            <person name="Monesi N."/>
        </authorList>
    </citation>
    <scope>NUCLEOTIDE SEQUENCE</scope>
    <source>
        <strain evidence="2">HSMRA1968</strain>
        <tissue evidence="2">Whole embryos</tissue>
    </source>
</reference>
<feature type="transmembrane region" description="Helical" evidence="1">
    <location>
        <begin position="38"/>
        <end position="57"/>
    </location>
</feature>
<proteinExistence type="predicted"/>
<protein>
    <submittedName>
        <fullName evidence="2">Uncharacterized protein</fullName>
    </submittedName>
</protein>
<dbReference type="AlphaFoldDB" id="A0A9Q0S1R3"/>
<keyword evidence="1" id="KW-1133">Transmembrane helix</keyword>
<comment type="caution">
    <text evidence="2">The sequence shown here is derived from an EMBL/GenBank/DDBJ whole genome shotgun (WGS) entry which is preliminary data.</text>
</comment>
<accession>A0A9Q0S1R3</accession>